<protein>
    <submittedName>
        <fullName evidence="1 3">Uncharacterized protein</fullName>
    </submittedName>
</protein>
<gene>
    <name evidence="1" type="ORF">EgrG_000225600</name>
</gene>
<organism evidence="1">
    <name type="scientific">Echinococcus granulosus</name>
    <name type="common">Hydatid tapeworm</name>
    <dbReference type="NCBI Taxonomy" id="6210"/>
    <lineage>
        <taxon>Eukaryota</taxon>
        <taxon>Metazoa</taxon>
        <taxon>Spiralia</taxon>
        <taxon>Lophotrochozoa</taxon>
        <taxon>Platyhelminthes</taxon>
        <taxon>Cestoda</taxon>
        <taxon>Eucestoda</taxon>
        <taxon>Cyclophyllidea</taxon>
        <taxon>Taeniidae</taxon>
        <taxon>Echinococcus</taxon>
        <taxon>Echinococcus granulosus group</taxon>
    </lineage>
</organism>
<dbReference type="Proteomes" id="UP000492820">
    <property type="component" value="Unassembled WGS sequence"/>
</dbReference>
<reference evidence="1" key="2">
    <citation type="submission" date="2014-06" db="EMBL/GenBank/DDBJ databases">
        <authorList>
            <person name="Aslett M."/>
        </authorList>
    </citation>
    <scope>NUCLEOTIDE SEQUENCE</scope>
</reference>
<sequence>MTNNFNKTRRDTFDLTTVTHRVCWPSGHASSPNAFSVPNVHVLLEYYAFFCLQGSPGTL</sequence>
<dbReference type="WBParaSite" id="EgrG_000225600">
    <property type="protein sequence ID" value="EgrG_000225600"/>
    <property type="gene ID" value="EgrG_000225600"/>
</dbReference>
<evidence type="ECO:0000313" key="3">
    <source>
        <dbReference type="WBParaSite" id="EgrG_000225600"/>
    </source>
</evidence>
<reference evidence="1 2" key="1">
    <citation type="journal article" date="2013" name="Nature">
        <title>The genomes of four tapeworm species reveal adaptations to parasitism.</title>
        <authorList>
            <person name="Tsai I.J."/>
            <person name="Zarowiecki M."/>
            <person name="Holroyd N."/>
            <person name="Garciarrubio A."/>
            <person name="Sanchez-Flores A."/>
            <person name="Brooks K.L."/>
            <person name="Tracey A."/>
            <person name="Bobes R.J."/>
            <person name="Fragoso G."/>
            <person name="Sciutto E."/>
            <person name="Aslett M."/>
            <person name="Beasley H."/>
            <person name="Bennett H.M."/>
            <person name="Cai J."/>
            <person name="Camicia F."/>
            <person name="Clark R."/>
            <person name="Cucher M."/>
            <person name="De Silva N."/>
            <person name="Day T.A."/>
            <person name="Deplazes P."/>
            <person name="Estrada K."/>
            <person name="Fernandez C."/>
            <person name="Holland P.W."/>
            <person name="Hou J."/>
            <person name="Hu S."/>
            <person name="Huckvale T."/>
            <person name="Hung S.S."/>
            <person name="Kamenetzky L."/>
            <person name="Keane J.A."/>
            <person name="Kiss F."/>
            <person name="Koziol U."/>
            <person name="Lambert O."/>
            <person name="Liu K."/>
            <person name="Luo X."/>
            <person name="Luo Y."/>
            <person name="Macchiaroli N."/>
            <person name="Nichol S."/>
            <person name="Paps J."/>
            <person name="Parkinson J."/>
            <person name="Pouchkina-Stantcheva N."/>
            <person name="Riddiford N."/>
            <person name="Rosenzvit M."/>
            <person name="Salinas G."/>
            <person name="Wasmuth J.D."/>
            <person name="Zamanian M."/>
            <person name="Zheng Y."/>
            <person name="Cai X."/>
            <person name="Soberon X."/>
            <person name="Olson P.D."/>
            <person name="Laclette J.P."/>
            <person name="Brehm K."/>
            <person name="Berriman M."/>
            <person name="Garciarrubio A."/>
            <person name="Bobes R.J."/>
            <person name="Fragoso G."/>
            <person name="Sanchez-Flores A."/>
            <person name="Estrada K."/>
            <person name="Cevallos M.A."/>
            <person name="Morett E."/>
            <person name="Gonzalez V."/>
            <person name="Portillo T."/>
            <person name="Ochoa-Leyva A."/>
            <person name="Jose M.V."/>
            <person name="Sciutto E."/>
            <person name="Landa A."/>
            <person name="Jimenez L."/>
            <person name="Valdes V."/>
            <person name="Carrero J.C."/>
            <person name="Larralde C."/>
            <person name="Morales-Montor J."/>
            <person name="Limon-Lason J."/>
            <person name="Soberon X."/>
            <person name="Laclette J.P."/>
        </authorList>
    </citation>
    <scope>NUCLEOTIDE SEQUENCE [LARGE SCALE GENOMIC DNA]</scope>
</reference>
<evidence type="ECO:0000313" key="2">
    <source>
        <dbReference type="Proteomes" id="UP000492820"/>
    </source>
</evidence>
<dbReference type="EMBL" id="LK028580">
    <property type="protein sequence ID" value="CDS20062.1"/>
    <property type="molecule type" value="Genomic_DNA"/>
</dbReference>
<accession>A0A068WQZ8</accession>
<reference evidence="3" key="3">
    <citation type="submission" date="2020-10" db="UniProtKB">
        <authorList>
            <consortium name="WormBaseParasite"/>
        </authorList>
    </citation>
    <scope>IDENTIFICATION</scope>
</reference>
<dbReference type="AlphaFoldDB" id="A0A068WQZ8"/>
<name>A0A068WQZ8_ECHGR</name>
<evidence type="ECO:0000313" key="1">
    <source>
        <dbReference type="EMBL" id="CDS20062.1"/>
    </source>
</evidence>
<proteinExistence type="predicted"/>